<keyword evidence="13" id="KW-0472">Membrane</keyword>
<dbReference type="PANTHER" id="PTHR46420">
    <property type="entry name" value="BETA-1,4-GLUCURONYLTRANSFERASE 1"/>
    <property type="match status" value="1"/>
</dbReference>
<keyword evidence="6" id="KW-0328">Glycosyltransferase</keyword>
<keyword evidence="7" id="KW-0808">Transferase</keyword>
<evidence type="ECO:0000256" key="20">
    <source>
        <dbReference type="ARBA" id="ARBA00047852"/>
    </source>
</evidence>
<dbReference type="GO" id="GO:0000139">
    <property type="term" value="C:Golgi membrane"/>
    <property type="evidence" value="ECO:0007669"/>
    <property type="project" value="UniProtKB-SubCell"/>
</dbReference>
<name>A0A8J5CU69_CHIOP</name>
<dbReference type="OrthoDB" id="9974378at2759"/>
<keyword evidence="22" id="KW-1185">Reference proteome</keyword>
<organism evidence="21 22">
    <name type="scientific">Chionoecetes opilio</name>
    <name type="common">Atlantic snow crab</name>
    <name type="synonym">Cancer opilio</name>
    <dbReference type="NCBI Taxonomy" id="41210"/>
    <lineage>
        <taxon>Eukaryota</taxon>
        <taxon>Metazoa</taxon>
        <taxon>Ecdysozoa</taxon>
        <taxon>Arthropoda</taxon>
        <taxon>Crustacea</taxon>
        <taxon>Multicrustacea</taxon>
        <taxon>Malacostraca</taxon>
        <taxon>Eumalacostraca</taxon>
        <taxon>Eucarida</taxon>
        <taxon>Decapoda</taxon>
        <taxon>Pleocyemata</taxon>
        <taxon>Brachyura</taxon>
        <taxon>Eubrachyura</taxon>
        <taxon>Majoidea</taxon>
        <taxon>Majidae</taxon>
        <taxon>Chionoecetes</taxon>
    </lineage>
</organism>
<keyword evidence="8" id="KW-0812">Transmembrane</keyword>
<keyword evidence="10" id="KW-0735">Signal-anchor</keyword>
<gene>
    <name evidence="21" type="primary">b4gat1_2</name>
    <name evidence="21" type="ORF">GWK47_049508</name>
</gene>
<comment type="caution">
    <text evidence="21">The sequence shown here is derived from an EMBL/GenBank/DDBJ whole genome shotgun (WGS) entry which is preliminary data.</text>
</comment>
<dbReference type="Pfam" id="PF13896">
    <property type="entry name" value="Glyco_transf_49"/>
    <property type="match status" value="1"/>
</dbReference>
<reference evidence="21" key="1">
    <citation type="submission" date="2020-07" db="EMBL/GenBank/DDBJ databases">
        <title>The High-quality genome of the commercially important snow crab, Chionoecetes opilio.</title>
        <authorList>
            <person name="Jeong J.-H."/>
            <person name="Ryu S."/>
        </authorList>
    </citation>
    <scope>NUCLEOTIDE SEQUENCE</scope>
    <source>
        <strain evidence="21">MADBK_172401_WGS</strain>
        <tissue evidence="21">Digestive gland</tissue>
    </source>
</reference>
<evidence type="ECO:0000256" key="6">
    <source>
        <dbReference type="ARBA" id="ARBA00022676"/>
    </source>
</evidence>
<comment type="cofactor">
    <cofactor evidence="1">
        <name>Mn(2+)</name>
        <dbReference type="ChEBI" id="CHEBI:29035"/>
    </cofactor>
</comment>
<evidence type="ECO:0000256" key="9">
    <source>
        <dbReference type="ARBA" id="ARBA00022723"/>
    </source>
</evidence>
<dbReference type="Proteomes" id="UP000770661">
    <property type="component" value="Unassembled WGS sequence"/>
</dbReference>
<evidence type="ECO:0000256" key="16">
    <source>
        <dbReference type="ARBA" id="ARBA00030723"/>
    </source>
</evidence>
<evidence type="ECO:0000256" key="12">
    <source>
        <dbReference type="ARBA" id="ARBA00023034"/>
    </source>
</evidence>
<keyword evidence="12" id="KW-0333">Golgi apparatus</keyword>
<dbReference type="InterPro" id="IPR043189">
    <property type="entry name" value="B4GAT1"/>
</dbReference>
<evidence type="ECO:0000313" key="21">
    <source>
        <dbReference type="EMBL" id="KAG0719912.1"/>
    </source>
</evidence>
<dbReference type="AlphaFoldDB" id="A0A8J5CU69"/>
<dbReference type="PANTHER" id="PTHR46420:SF1">
    <property type="entry name" value="BETA-1,4-GLUCURONYLTRANSFERASE 1"/>
    <property type="match status" value="1"/>
</dbReference>
<dbReference type="UniPathway" id="UPA00378"/>
<comment type="pathway">
    <text evidence="3">Protein modification; protein glycosylation.</text>
</comment>
<evidence type="ECO:0000256" key="19">
    <source>
        <dbReference type="ARBA" id="ARBA00033291"/>
    </source>
</evidence>
<comment type="similarity">
    <text evidence="4">Belongs to the glycosyltransferase 49 family.</text>
</comment>
<comment type="catalytic activity">
    <reaction evidence="20">
        <text>3-O-[beta-D-Xyl-(1-&gt;4)-Rib-ol-P-Rib-ol-P-3-beta-D-GalNAc-(1-&gt;3)-beta-D-GlcNAc-(1-&gt;4)-(O-6-P-alpha-D-Man)]-Thr-[protein] + UDP-alpha-D-glucuronate = 3-O-[beta-D-GlcA-(1-&gt;3)-beta-D-Xyl-(1-&gt;4)-Rib-ol-P-Rib-ol-P-3-beta-D-GalNAc-(1-&gt;3)-beta-D-GlcNAc-(1-&gt;4)-(O-6-P-alpha-D-Man)]-Thr-[protein] + UDP + H(+)</text>
        <dbReference type="Rhea" id="RHEA:46860"/>
        <dbReference type="Rhea" id="RHEA-COMP:15023"/>
        <dbReference type="Rhea" id="RHEA-COMP:17482"/>
        <dbReference type="ChEBI" id="CHEBI:15378"/>
        <dbReference type="ChEBI" id="CHEBI:58052"/>
        <dbReference type="ChEBI" id="CHEBI:58223"/>
        <dbReference type="ChEBI" id="CHEBI:142405"/>
        <dbReference type="ChEBI" id="CHEBI:177336"/>
    </reaction>
</comment>
<keyword evidence="15" id="KW-0464">Manganese</keyword>
<evidence type="ECO:0000256" key="18">
    <source>
        <dbReference type="ARBA" id="ARBA00032181"/>
    </source>
</evidence>
<evidence type="ECO:0000256" key="2">
    <source>
        <dbReference type="ARBA" id="ARBA00004323"/>
    </source>
</evidence>
<evidence type="ECO:0000256" key="15">
    <source>
        <dbReference type="ARBA" id="ARBA00023211"/>
    </source>
</evidence>
<evidence type="ECO:0000256" key="14">
    <source>
        <dbReference type="ARBA" id="ARBA00023180"/>
    </source>
</evidence>
<sequence length="447" mass="50951">MFPRFLTSIVSWRSVAVLALIACWLQITSVVLSWQLRQRQLVSASEAAVVEARRQASRGHRAPPVRHRDFHLGPKISDDHQTILSRIAHWSVLDSSGEFRVCVGVLQRVGESLEWMEQGEADVRLGITLVTQCSLARLHRLPPLTAHWQGPVSIAVFVLSGEVQAAVQTFHLLRKCYPSVKENVTFSLVFPLNSPTSPHITPTADTTPCHQIFSAMHQDNYSFNGVQYPNNLLRNIARKATTTSHMMVTDIDMTPNSGLHESFVSFAKKNGLFSEKSSEEKTVWVVAAYEVKEGAGMPQTKQHLLDMKEGGLARPFYQELCLKCQRFTDYPAWEKKKSGGTEGVSTMYEVLWQDPWEPFYIASTKIPLYDERFRQYGFNRISQVCELHVAGYRFLVLDSAFVVHEGFKTVDGFHSTKDAEQEKNRILFRQFKTELKMKYPESSRRCY</sequence>
<evidence type="ECO:0000256" key="11">
    <source>
        <dbReference type="ARBA" id="ARBA00022989"/>
    </source>
</evidence>
<evidence type="ECO:0000256" key="5">
    <source>
        <dbReference type="ARBA" id="ARBA00017962"/>
    </source>
</evidence>
<dbReference type="GO" id="GO:0015020">
    <property type="term" value="F:glucuronosyltransferase activity"/>
    <property type="evidence" value="ECO:0007669"/>
    <property type="project" value="InterPro"/>
</dbReference>
<dbReference type="GO" id="GO:0035269">
    <property type="term" value="P:protein O-linked glycosylation via mannose"/>
    <property type="evidence" value="ECO:0007669"/>
    <property type="project" value="TreeGrafter"/>
</dbReference>
<evidence type="ECO:0000256" key="7">
    <source>
        <dbReference type="ARBA" id="ARBA00022679"/>
    </source>
</evidence>
<evidence type="ECO:0000256" key="8">
    <source>
        <dbReference type="ARBA" id="ARBA00022692"/>
    </source>
</evidence>
<evidence type="ECO:0000256" key="17">
    <source>
        <dbReference type="ARBA" id="ARBA00032175"/>
    </source>
</evidence>
<proteinExistence type="inferred from homology"/>
<comment type="subcellular location">
    <subcellularLocation>
        <location evidence="2">Golgi apparatus membrane</location>
        <topology evidence="2">Single-pass type II membrane protein</topology>
    </subcellularLocation>
</comment>
<dbReference type="EMBL" id="JACEEZ010013666">
    <property type="protein sequence ID" value="KAG0719912.1"/>
    <property type="molecule type" value="Genomic_DNA"/>
</dbReference>
<evidence type="ECO:0000256" key="4">
    <source>
        <dbReference type="ARBA" id="ARBA00008539"/>
    </source>
</evidence>
<dbReference type="GO" id="GO:0046872">
    <property type="term" value="F:metal ion binding"/>
    <property type="evidence" value="ECO:0007669"/>
    <property type="project" value="UniProtKB-KW"/>
</dbReference>
<keyword evidence="11" id="KW-1133">Transmembrane helix</keyword>
<protein>
    <recommendedName>
        <fullName evidence="5">Beta-1,4-glucuronyltransferase 1</fullName>
    </recommendedName>
    <alternativeName>
        <fullName evidence="16">I-beta-1,3-N-acetylglucosaminyltransferase</fullName>
    </alternativeName>
    <alternativeName>
        <fullName evidence="19">N-acetyllactosaminide beta-1,3-N-acetylglucosaminyltransferase</fullName>
    </alternativeName>
    <alternativeName>
        <fullName evidence="17">Poly-N-acetyllactosamine extension enzyme</fullName>
    </alternativeName>
    <alternativeName>
        <fullName evidence="18">UDP-GlcNAc:betaGal beta-1,3-N-acetylglucosaminyltransferase 1</fullName>
    </alternativeName>
</protein>
<evidence type="ECO:0000313" key="22">
    <source>
        <dbReference type="Proteomes" id="UP000770661"/>
    </source>
</evidence>
<evidence type="ECO:0000256" key="13">
    <source>
        <dbReference type="ARBA" id="ARBA00023136"/>
    </source>
</evidence>
<accession>A0A8J5CU69</accession>
<keyword evidence="9" id="KW-0479">Metal-binding</keyword>
<evidence type="ECO:0000256" key="10">
    <source>
        <dbReference type="ARBA" id="ARBA00022968"/>
    </source>
</evidence>
<evidence type="ECO:0000256" key="1">
    <source>
        <dbReference type="ARBA" id="ARBA00001936"/>
    </source>
</evidence>
<keyword evidence="14" id="KW-0325">Glycoprotein</keyword>
<evidence type="ECO:0000256" key="3">
    <source>
        <dbReference type="ARBA" id="ARBA00004922"/>
    </source>
</evidence>